<evidence type="ECO:0000256" key="4">
    <source>
        <dbReference type="ARBA" id="ARBA00022801"/>
    </source>
</evidence>
<feature type="region of interest" description="Disordered" evidence="12">
    <location>
        <begin position="283"/>
        <end position="325"/>
    </location>
</feature>
<name>A0A542SPV5_9MICO</name>
<keyword evidence="4" id="KW-0378">Hydrolase</keyword>
<gene>
    <name evidence="15" type="ORF">FB389_1334</name>
</gene>
<feature type="region of interest" description="Disordered" evidence="12">
    <location>
        <begin position="428"/>
        <end position="474"/>
    </location>
</feature>
<dbReference type="Pfam" id="PF13672">
    <property type="entry name" value="PP2C_2"/>
    <property type="match status" value="1"/>
</dbReference>
<dbReference type="PROSITE" id="PS51746">
    <property type="entry name" value="PPM_2"/>
    <property type="match status" value="1"/>
</dbReference>
<feature type="compositionally biased region" description="Acidic residues" evidence="12">
    <location>
        <begin position="308"/>
        <end position="317"/>
    </location>
</feature>
<keyword evidence="3" id="KW-0479">Metal-binding</keyword>
<dbReference type="InterPro" id="IPR001932">
    <property type="entry name" value="PPM-type_phosphatase-like_dom"/>
</dbReference>
<evidence type="ECO:0000256" key="6">
    <source>
        <dbReference type="ARBA" id="ARBA00023211"/>
    </source>
</evidence>
<comment type="catalytic activity">
    <reaction evidence="8">
        <text>O-phospho-L-threonyl-[protein] + H2O = L-threonyl-[protein] + phosphate</text>
        <dbReference type="Rhea" id="RHEA:47004"/>
        <dbReference type="Rhea" id="RHEA-COMP:11060"/>
        <dbReference type="Rhea" id="RHEA-COMP:11605"/>
        <dbReference type="ChEBI" id="CHEBI:15377"/>
        <dbReference type="ChEBI" id="CHEBI:30013"/>
        <dbReference type="ChEBI" id="CHEBI:43474"/>
        <dbReference type="ChEBI" id="CHEBI:61977"/>
        <dbReference type="EC" id="3.1.3.16"/>
    </reaction>
</comment>
<dbReference type="SMART" id="SM00331">
    <property type="entry name" value="PP2C_SIG"/>
    <property type="match status" value="1"/>
</dbReference>
<comment type="caution">
    <text evidence="15">The sequence shown here is derived from an EMBL/GenBank/DDBJ whole genome shotgun (WGS) entry which is preliminary data.</text>
</comment>
<organism evidence="15 16">
    <name type="scientific">Rarobacter incanus</name>
    <dbReference type="NCBI Taxonomy" id="153494"/>
    <lineage>
        <taxon>Bacteria</taxon>
        <taxon>Bacillati</taxon>
        <taxon>Actinomycetota</taxon>
        <taxon>Actinomycetes</taxon>
        <taxon>Micrococcales</taxon>
        <taxon>Rarobacteraceae</taxon>
        <taxon>Rarobacter</taxon>
    </lineage>
</organism>
<dbReference type="PANTHER" id="PTHR47992">
    <property type="entry name" value="PROTEIN PHOSPHATASE"/>
    <property type="match status" value="1"/>
</dbReference>
<reference evidence="15 16" key="1">
    <citation type="submission" date="2019-06" db="EMBL/GenBank/DDBJ databases">
        <title>Sequencing the genomes of 1000 actinobacteria strains.</title>
        <authorList>
            <person name="Klenk H.-P."/>
        </authorList>
    </citation>
    <scope>NUCLEOTIDE SEQUENCE [LARGE SCALE GENOMIC DNA]</scope>
    <source>
        <strain evidence="15 16">DSM 10596</strain>
    </source>
</reference>
<evidence type="ECO:0000256" key="12">
    <source>
        <dbReference type="SAM" id="MobiDB-lite"/>
    </source>
</evidence>
<dbReference type="GO" id="GO:0004722">
    <property type="term" value="F:protein serine/threonine phosphatase activity"/>
    <property type="evidence" value="ECO:0007669"/>
    <property type="project" value="UniProtKB-EC"/>
</dbReference>
<protein>
    <recommendedName>
        <fullName evidence="9">Serine/threonine protein phosphatase PstP</fullName>
        <ecNumber evidence="2">3.1.3.16</ecNumber>
    </recommendedName>
    <alternativeName>
        <fullName evidence="11">Mycobacterial Ser/Thr phosphatase</fullName>
    </alternativeName>
    <alternativeName>
        <fullName evidence="10">PP2C-family Ser/Thr phosphatase</fullName>
    </alternativeName>
</protein>
<keyword evidence="16" id="KW-1185">Reference proteome</keyword>
<dbReference type="CDD" id="cd00143">
    <property type="entry name" value="PP2Cc"/>
    <property type="match status" value="1"/>
</dbReference>
<keyword evidence="6" id="KW-0464">Manganese</keyword>
<keyword evidence="13" id="KW-1133">Transmembrane helix</keyword>
<evidence type="ECO:0000256" key="5">
    <source>
        <dbReference type="ARBA" id="ARBA00022912"/>
    </source>
</evidence>
<feature type="domain" description="PPM-type phosphatase" evidence="14">
    <location>
        <begin position="6"/>
        <end position="239"/>
    </location>
</feature>
<dbReference type="AlphaFoldDB" id="A0A542SPV5"/>
<keyword evidence="13" id="KW-0812">Transmembrane</keyword>
<dbReference type="Proteomes" id="UP000316181">
    <property type="component" value="Unassembled WGS sequence"/>
</dbReference>
<feature type="transmembrane region" description="Helical" evidence="13">
    <location>
        <begin position="329"/>
        <end position="350"/>
    </location>
</feature>
<dbReference type="RefSeq" id="WP_142112077.1">
    <property type="nucleotide sequence ID" value="NZ_BAAATB010000002.1"/>
</dbReference>
<dbReference type="InterPro" id="IPR036457">
    <property type="entry name" value="PPM-type-like_dom_sf"/>
</dbReference>
<evidence type="ECO:0000256" key="13">
    <source>
        <dbReference type="SAM" id="Phobius"/>
    </source>
</evidence>
<evidence type="ECO:0000259" key="14">
    <source>
        <dbReference type="PROSITE" id="PS51746"/>
    </source>
</evidence>
<evidence type="ECO:0000256" key="7">
    <source>
        <dbReference type="ARBA" id="ARBA00047761"/>
    </source>
</evidence>
<evidence type="ECO:0000313" key="15">
    <source>
        <dbReference type="EMBL" id="TQK76649.1"/>
    </source>
</evidence>
<accession>A0A542SPV5</accession>
<evidence type="ECO:0000256" key="10">
    <source>
        <dbReference type="ARBA" id="ARBA00077741"/>
    </source>
</evidence>
<keyword evidence="5" id="KW-0904">Protein phosphatase</keyword>
<evidence type="ECO:0000256" key="1">
    <source>
        <dbReference type="ARBA" id="ARBA00001936"/>
    </source>
</evidence>
<dbReference type="SUPFAM" id="SSF81606">
    <property type="entry name" value="PP2C-like"/>
    <property type="match status" value="1"/>
</dbReference>
<dbReference type="SMART" id="SM00332">
    <property type="entry name" value="PP2Cc"/>
    <property type="match status" value="1"/>
</dbReference>
<dbReference type="GO" id="GO:0046872">
    <property type="term" value="F:metal ion binding"/>
    <property type="evidence" value="ECO:0007669"/>
    <property type="project" value="UniProtKB-KW"/>
</dbReference>
<comment type="cofactor">
    <cofactor evidence="1">
        <name>Mn(2+)</name>
        <dbReference type="ChEBI" id="CHEBI:29035"/>
    </cofactor>
</comment>
<evidence type="ECO:0000256" key="2">
    <source>
        <dbReference type="ARBA" id="ARBA00013081"/>
    </source>
</evidence>
<dbReference type="Gene3D" id="3.60.40.10">
    <property type="entry name" value="PPM-type phosphatase domain"/>
    <property type="match status" value="1"/>
</dbReference>
<dbReference type="InterPro" id="IPR015655">
    <property type="entry name" value="PP2C"/>
</dbReference>
<evidence type="ECO:0000256" key="11">
    <source>
        <dbReference type="ARBA" id="ARBA00079123"/>
    </source>
</evidence>
<proteinExistence type="predicted"/>
<dbReference type="OrthoDB" id="9801841at2"/>
<evidence type="ECO:0000256" key="8">
    <source>
        <dbReference type="ARBA" id="ARBA00048336"/>
    </source>
</evidence>
<evidence type="ECO:0000256" key="3">
    <source>
        <dbReference type="ARBA" id="ARBA00022723"/>
    </source>
</evidence>
<sequence length="474" mass="49189">MSIALRYAAASDVGLVRANNQDSAYAGPHLLAVADGMGGHAGGDTASSIAIAKLAPLDDEALGSGEIVKKLRDTIEDARVELVRYARSHPKLAGMGTTVTALLRSGNKIAMAHMGDSRAYLLHDGELSQVTVDHTLVQHLVDTGKITPEEAEHHPQRSVVMRVLGDFEVELTPDVSMREAEVGDRWLICSDGLSGYVTFETLQRTLSESATPDEAAEKLIQLALRAGGPDNITCIVADIIDLDEAPDGSVPQPDVIVVGAAAVNRDEPSAAVDGPAARAASLAAAVSGSGDPERAGDGAADASPTEAASDEFTDESAEPAPAPRPRRRWIPWTVTVIVVALLAVAGWFGYSWTQTQYFIGTADGNVALYRGIPQSLGPISLSSVVVSTQVNADLLPEPTRTSVRSSTITAGSQAGIEERWQQIQSDIAAQPNSADTAATTGATPAAGETTAPATEPTSPTTDSSATDPATSGES</sequence>
<keyword evidence="13" id="KW-0472">Membrane</keyword>
<evidence type="ECO:0000313" key="16">
    <source>
        <dbReference type="Proteomes" id="UP000316181"/>
    </source>
</evidence>
<feature type="compositionally biased region" description="Low complexity" evidence="12">
    <location>
        <begin position="433"/>
        <end position="474"/>
    </location>
</feature>
<dbReference type="EC" id="3.1.3.16" evidence="2"/>
<dbReference type="FunFam" id="3.60.40.10:FF:000002">
    <property type="entry name" value="Serine/threonine phosphatase stp"/>
    <property type="match status" value="1"/>
</dbReference>
<evidence type="ECO:0000256" key="9">
    <source>
        <dbReference type="ARBA" id="ARBA00071184"/>
    </source>
</evidence>
<dbReference type="EMBL" id="VFNV01000001">
    <property type="protein sequence ID" value="TQK76649.1"/>
    <property type="molecule type" value="Genomic_DNA"/>
</dbReference>
<comment type="catalytic activity">
    <reaction evidence="7">
        <text>O-phospho-L-seryl-[protein] + H2O = L-seryl-[protein] + phosphate</text>
        <dbReference type="Rhea" id="RHEA:20629"/>
        <dbReference type="Rhea" id="RHEA-COMP:9863"/>
        <dbReference type="Rhea" id="RHEA-COMP:11604"/>
        <dbReference type="ChEBI" id="CHEBI:15377"/>
        <dbReference type="ChEBI" id="CHEBI:29999"/>
        <dbReference type="ChEBI" id="CHEBI:43474"/>
        <dbReference type="ChEBI" id="CHEBI:83421"/>
        <dbReference type="EC" id="3.1.3.16"/>
    </reaction>
</comment>